<feature type="domain" description="YDG" evidence="12">
    <location>
        <begin position="148"/>
        <end position="293"/>
    </location>
</feature>
<reference evidence="13" key="1">
    <citation type="submission" date="2023-03" db="EMBL/GenBank/DDBJ databases">
        <authorList>
            <person name="Julca I."/>
        </authorList>
    </citation>
    <scope>NUCLEOTIDE SEQUENCE</scope>
</reference>
<dbReference type="EMBL" id="OX459120">
    <property type="protein sequence ID" value="CAI9097233.1"/>
    <property type="molecule type" value="Genomic_DNA"/>
</dbReference>
<dbReference type="GO" id="GO:0003690">
    <property type="term" value="F:double-stranded DNA binding"/>
    <property type="evidence" value="ECO:0007669"/>
    <property type="project" value="TreeGrafter"/>
</dbReference>
<dbReference type="Pfam" id="PF02182">
    <property type="entry name" value="SAD_SRA"/>
    <property type="match status" value="1"/>
</dbReference>
<evidence type="ECO:0000256" key="4">
    <source>
        <dbReference type="ARBA" id="ARBA00022679"/>
    </source>
</evidence>
<evidence type="ECO:0000256" key="2">
    <source>
        <dbReference type="ARBA" id="ARBA00022454"/>
    </source>
</evidence>
<dbReference type="PROSITE" id="PS51015">
    <property type="entry name" value="YDG"/>
    <property type="match status" value="1"/>
</dbReference>
<dbReference type="AlphaFoldDB" id="A0AAV1CPX2"/>
<dbReference type="GO" id="GO:0005694">
    <property type="term" value="C:chromosome"/>
    <property type="evidence" value="ECO:0007669"/>
    <property type="project" value="UniProtKB-SubCell"/>
</dbReference>
<evidence type="ECO:0000256" key="3">
    <source>
        <dbReference type="ARBA" id="ARBA00022603"/>
    </source>
</evidence>
<name>A0AAV1CPX2_OLDCO</name>
<dbReference type="PROSITE" id="PS50867">
    <property type="entry name" value="PRE_SET"/>
    <property type="match status" value="1"/>
</dbReference>
<evidence type="ECO:0000259" key="12">
    <source>
        <dbReference type="PROSITE" id="PS51015"/>
    </source>
</evidence>
<keyword evidence="6" id="KW-0156">Chromatin regulator</keyword>
<dbReference type="InterPro" id="IPR001214">
    <property type="entry name" value="SET_dom"/>
</dbReference>
<keyword evidence="4" id="KW-0808">Transferase</keyword>
<accession>A0AAV1CPX2</accession>
<evidence type="ECO:0000256" key="8">
    <source>
        <dbReference type="PROSITE-ProRule" id="PRU00358"/>
    </source>
</evidence>
<gene>
    <name evidence="13" type="ORF">OLC1_LOCUS7781</name>
</gene>
<keyword evidence="7 8" id="KW-0539">Nucleus</keyword>
<dbReference type="Gene3D" id="2.170.270.10">
    <property type="entry name" value="SET domain"/>
    <property type="match status" value="1"/>
</dbReference>
<evidence type="ECO:0000313" key="13">
    <source>
        <dbReference type="EMBL" id="CAI9097233.1"/>
    </source>
</evidence>
<dbReference type="SMART" id="SM00468">
    <property type="entry name" value="PreSET"/>
    <property type="match status" value="1"/>
</dbReference>
<dbReference type="InterPro" id="IPR051357">
    <property type="entry name" value="H3K9_HMTase_SUVAR3-9"/>
</dbReference>
<comment type="subcellular location">
    <subcellularLocation>
        <location evidence="1">Chromosome</location>
    </subcellularLocation>
    <subcellularLocation>
        <location evidence="8">Nucleus</location>
    </subcellularLocation>
</comment>
<dbReference type="SUPFAM" id="SSF82199">
    <property type="entry name" value="SET domain"/>
    <property type="match status" value="1"/>
</dbReference>
<evidence type="ECO:0000256" key="5">
    <source>
        <dbReference type="ARBA" id="ARBA00022691"/>
    </source>
</evidence>
<keyword evidence="5" id="KW-0949">S-adenosyl-L-methionine</keyword>
<dbReference type="GO" id="GO:0005634">
    <property type="term" value="C:nucleus"/>
    <property type="evidence" value="ECO:0007669"/>
    <property type="project" value="UniProtKB-SubCell"/>
</dbReference>
<sequence>MTSSMGRNSLSPQLPAGKRLRLNERISSSKMKHSRVDSVRHFPQFCGPFGAVVEGKEDGKIINDVVSKTPSEAVLPDNQANTSSLDYSEKYSYDAAIGSDSRRKVEEVLKSYKELLSLDEQGNGSQSLKAIMALKKEGRWLNSQPTFGHVPGVQIGDQFQFRAELVMVGLHHEFVRGINCVDVKGKPYAVSAVDSGRYENKATSPGVLVYSGQGGNSKVQHNPHQSDQTLEGGNLGLKNSMDAKFPVRVIRKIRRESTKHVFIYDGLYSVSKYWLKKSNAGEVYMFEMIRMSRQPDCNYLTIDDKALKSVESSRLVIAKDLSQGKEGIEIVIVNEINSEKPAPFTYITEMMKTFSHEHSGLNGCGCIDGCSDLNPCPCVIKNGGEIPFNEDGGILKAKKMIYECGPNCKCPPSCQNRVSQHGLKLPLEVFKTESTGWSVRSREEIKIGSFICEYLGELVEDKEADHCTNDEYLFDLWDGKGFTIDAAKYGNVSRFINHSCSPNLYAQNVIYDHGNKKLPHVMFFATENIPALVELTYHYNYKIGSVRDAHENIKDKKCFCGARRCRGRLY</sequence>
<protein>
    <submittedName>
        <fullName evidence="13">OLC1v1033609C1</fullName>
    </submittedName>
</protein>
<organism evidence="13 14">
    <name type="scientific">Oldenlandia corymbosa var. corymbosa</name>
    <dbReference type="NCBI Taxonomy" id="529605"/>
    <lineage>
        <taxon>Eukaryota</taxon>
        <taxon>Viridiplantae</taxon>
        <taxon>Streptophyta</taxon>
        <taxon>Embryophyta</taxon>
        <taxon>Tracheophyta</taxon>
        <taxon>Spermatophyta</taxon>
        <taxon>Magnoliopsida</taxon>
        <taxon>eudicotyledons</taxon>
        <taxon>Gunneridae</taxon>
        <taxon>Pentapetalae</taxon>
        <taxon>asterids</taxon>
        <taxon>lamiids</taxon>
        <taxon>Gentianales</taxon>
        <taxon>Rubiaceae</taxon>
        <taxon>Rubioideae</taxon>
        <taxon>Spermacoceae</taxon>
        <taxon>Hedyotis-Oldenlandia complex</taxon>
        <taxon>Oldenlandia</taxon>
    </lineage>
</organism>
<keyword evidence="14" id="KW-1185">Reference proteome</keyword>
<dbReference type="SMART" id="SM00317">
    <property type="entry name" value="SET"/>
    <property type="match status" value="1"/>
</dbReference>
<keyword evidence="3" id="KW-0489">Methyltransferase</keyword>
<dbReference type="InterPro" id="IPR025794">
    <property type="entry name" value="H3-K9-MeTrfase_plant"/>
</dbReference>
<evidence type="ECO:0000256" key="7">
    <source>
        <dbReference type="ARBA" id="ARBA00023242"/>
    </source>
</evidence>
<evidence type="ECO:0000259" key="11">
    <source>
        <dbReference type="PROSITE" id="PS50868"/>
    </source>
</evidence>
<feature type="domain" description="Pre-SET" evidence="10">
    <location>
        <begin position="362"/>
        <end position="422"/>
    </location>
</feature>
<dbReference type="PROSITE" id="PS50868">
    <property type="entry name" value="POST_SET"/>
    <property type="match status" value="1"/>
</dbReference>
<dbReference type="SMART" id="SM00466">
    <property type="entry name" value="SRA"/>
    <property type="match status" value="1"/>
</dbReference>
<dbReference type="Proteomes" id="UP001161247">
    <property type="component" value="Chromosome 3"/>
</dbReference>
<evidence type="ECO:0000256" key="6">
    <source>
        <dbReference type="ARBA" id="ARBA00022853"/>
    </source>
</evidence>
<dbReference type="InterPro" id="IPR046341">
    <property type="entry name" value="SET_dom_sf"/>
</dbReference>
<feature type="domain" description="SET" evidence="9">
    <location>
        <begin position="425"/>
        <end position="540"/>
    </location>
</feature>
<dbReference type="PANTHER" id="PTHR45660">
    <property type="entry name" value="HISTONE-LYSINE N-METHYLTRANSFERASE SETMAR"/>
    <property type="match status" value="1"/>
</dbReference>
<dbReference type="PROSITE" id="PS50280">
    <property type="entry name" value="SET"/>
    <property type="match status" value="1"/>
</dbReference>
<feature type="domain" description="Post-SET" evidence="11">
    <location>
        <begin position="554"/>
        <end position="570"/>
    </location>
</feature>
<dbReference type="GO" id="GO:0008270">
    <property type="term" value="F:zinc ion binding"/>
    <property type="evidence" value="ECO:0007669"/>
    <property type="project" value="InterPro"/>
</dbReference>
<dbReference type="GO" id="GO:0032259">
    <property type="term" value="P:methylation"/>
    <property type="evidence" value="ECO:0007669"/>
    <property type="project" value="UniProtKB-KW"/>
</dbReference>
<dbReference type="InterPro" id="IPR015947">
    <property type="entry name" value="PUA-like_sf"/>
</dbReference>
<evidence type="ECO:0000259" key="9">
    <source>
        <dbReference type="PROSITE" id="PS50280"/>
    </source>
</evidence>
<dbReference type="GO" id="GO:0042054">
    <property type="term" value="F:histone methyltransferase activity"/>
    <property type="evidence" value="ECO:0007669"/>
    <property type="project" value="InterPro"/>
</dbReference>
<dbReference type="InterPro" id="IPR003105">
    <property type="entry name" value="SRA_YDG"/>
</dbReference>
<evidence type="ECO:0000259" key="10">
    <source>
        <dbReference type="PROSITE" id="PS50867"/>
    </source>
</evidence>
<dbReference type="Gene3D" id="2.30.280.10">
    <property type="entry name" value="SRA-YDG"/>
    <property type="match status" value="1"/>
</dbReference>
<dbReference type="PROSITE" id="PS51575">
    <property type="entry name" value="SAM_MT43_SUVAR39_2"/>
    <property type="match status" value="1"/>
</dbReference>
<dbReference type="InterPro" id="IPR003616">
    <property type="entry name" value="Post-SET_dom"/>
</dbReference>
<proteinExistence type="predicted"/>
<dbReference type="SUPFAM" id="SSF88697">
    <property type="entry name" value="PUA domain-like"/>
    <property type="match status" value="1"/>
</dbReference>
<dbReference type="InterPro" id="IPR007728">
    <property type="entry name" value="Pre-SET_dom"/>
</dbReference>
<keyword evidence="2" id="KW-0158">Chromosome</keyword>
<dbReference type="Pfam" id="PF05033">
    <property type="entry name" value="Pre-SET"/>
    <property type="match status" value="1"/>
</dbReference>
<dbReference type="PANTHER" id="PTHR45660:SF86">
    <property type="entry name" value="HISTONE-LYSINE N-METHYLTRANSFERASE, H3 LYSINE-9 SPECIFIC SUVH6-LIKE"/>
    <property type="match status" value="1"/>
</dbReference>
<evidence type="ECO:0000313" key="14">
    <source>
        <dbReference type="Proteomes" id="UP001161247"/>
    </source>
</evidence>
<dbReference type="InterPro" id="IPR036987">
    <property type="entry name" value="SRA-YDG_sf"/>
</dbReference>
<evidence type="ECO:0000256" key="1">
    <source>
        <dbReference type="ARBA" id="ARBA00004286"/>
    </source>
</evidence>
<dbReference type="Pfam" id="PF00856">
    <property type="entry name" value="SET"/>
    <property type="match status" value="1"/>
</dbReference>